<dbReference type="OrthoDB" id="10294886at2759"/>
<evidence type="ECO:0000313" key="1">
    <source>
        <dbReference type="EMBL" id="KAA1077901.1"/>
    </source>
</evidence>
<organism evidence="1 2">
    <name type="scientific">Puccinia graminis f. sp. tritici</name>
    <dbReference type="NCBI Taxonomy" id="56615"/>
    <lineage>
        <taxon>Eukaryota</taxon>
        <taxon>Fungi</taxon>
        <taxon>Dikarya</taxon>
        <taxon>Basidiomycota</taxon>
        <taxon>Pucciniomycotina</taxon>
        <taxon>Pucciniomycetes</taxon>
        <taxon>Pucciniales</taxon>
        <taxon>Pucciniaceae</taxon>
        <taxon>Puccinia</taxon>
    </lineage>
</organism>
<proteinExistence type="predicted"/>
<keyword evidence="2" id="KW-1185">Reference proteome</keyword>
<evidence type="ECO:0000313" key="2">
    <source>
        <dbReference type="Proteomes" id="UP000324748"/>
    </source>
</evidence>
<dbReference type="EMBL" id="VSWC01000144">
    <property type="protein sequence ID" value="KAA1077901.1"/>
    <property type="molecule type" value="Genomic_DNA"/>
</dbReference>
<gene>
    <name evidence="1" type="ORF">PGT21_023385</name>
</gene>
<dbReference type="AlphaFoldDB" id="A0A5B0MM88"/>
<protein>
    <submittedName>
        <fullName evidence="1">Uncharacterized protein</fullName>
    </submittedName>
</protein>
<comment type="caution">
    <text evidence="1">The sequence shown here is derived from an EMBL/GenBank/DDBJ whole genome shotgun (WGS) entry which is preliminary data.</text>
</comment>
<dbReference type="Proteomes" id="UP000324748">
    <property type="component" value="Unassembled WGS sequence"/>
</dbReference>
<name>A0A5B0MM88_PUCGR</name>
<sequence>MSPSGLLAKSPHGYVTPTRAYGSCGLPSQRQRNTNLQVGMTARSGWSILVRQPVGCPWVRKVSQPCLPGPSYAVICRPAAGSLNGPDSGVGIVVNMSVLPKSLPGGRTLCNTGAGAKRLLPRDAGSIFGP</sequence>
<reference evidence="1 2" key="1">
    <citation type="submission" date="2019-05" db="EMBL/GenBank/DDBJ databases">
        <title>Emergence of the Ug99 lineage of the wheat stem rust pathogen through somatic hybridization.</title>
        <authorList>
            <person name="Li F."/>
            <person name="Upadhyaya N.M."/>
            <person name="Sperschneider J."/>
            <person name="Matny O."/>
            <person name="Nguyen-Phuc H."/>
            <person name="Mago R."/>
            <person name="Raley C."/>
            <person name="Miller M.E."/>
            <person name="Silverstein K.A.T."/>
            <person name="Henningsen E."/>
            <person name="Hirsch C.D."/>
            <person name="Visser B."/>
            <person name="Pretorius Z.A."/>
            <person name="Steffenson B.J."/>
            <person name="Schwessinger B."/>
            <person name="Dodds P.N."/>
            <person name="Figueroa M."/>
        </authorList>
    </citation>
    <scope>NUCLEOTIDE SEQUENCE [LARGE SCALE GENOMIC DNA]</scope>
    <source>
        <strain evidence="1">21-0</strain>
    </source>
</reference>
<accession>A0A5B0MM88</accession>